<feature type="transmembrane region" description="Helical" evidence="2">
    <location>
        <begin position="421"/>
        <end position="444"/>
    </location>
</feature>
<feature type="transmembrane region" description="Helical" evidence="2">
    <location>
        <begin position="189"/>
        <end position="210"/>
    </location>
</feature>
<sequence>MSTTVNPTPTVHDAAPRRPVTRPGRTGPLRGLGPSVRLLLRRLRVQVLAWTLPLWLLVAATPPAYEDVYPSLQERELLVQSMRDTAGTRLLYGVLPLPGRIGQLVQWETGTYLLICAALMAILLTCRSMRADEDDGLVEVQRGSGVGHLVPFIAPVLVVWGAVALFAGGAGLVLTVLTGSVTELTVPGAWALAGAIAVTGWAFAALAALACQLCRQTGPARGLALAALGCSFALRVLADESETGRLRWFTPLAWRDLVRPYSDDRVWPLAVCAGACVLLTVVAARLFARREYLGGYLPDRSSSRRRWRLSGYPDLQARLALRAMAAWSVTVAAASALFGAMASSITELFAPDSATSSYVEKMASGSPVEQFMELLTIMTVLLVAVAGAQRVNALAADERAGLVEFEASVGGSRARMFVAQAGVAVVESVVLLALSGAVLAAMTGTQFTDDHAVGRAFVFTVSQLPGVLATIGIALALVGLAPRLSALVWAVVGWSVFAQFFGGLVELPDWAQDLSVLGHHLDVVGDPDWGPLAVQATIGIAGALIGLLAYRRRDLAR</sequence>
<keyword evidence="2" id="KW-1133">Transmembrane helix</keyword>
<dbReference type="EMBL" id="OMOH01000004">
    <property type="protein sequence ID" value="SPF68220.1"/>
    <property type="molecule type" value="Genomic_DNA"/>
</dbReference>
<dbReference type="Proteomes" id="UP000265962">
    <property type="component" value="Unassembled WGS sequence"/>
</dbReference>
<reference evidence="4" key="1">
    <citation type="submission" date="2018-02" db="EMBL/GenBank/DDBJ databases">
        <authorList>
            <person name="Hornung B."/>
        </authorList>
    </citation>
    <scope>NUCLEOTIDE SEQUENCE [LARGE SCALE GENOMIC DNA]</scope>
</reference>
<proteinExistence type="predicted"/>
<feature type="transmembrane region" description="Helical" evidence="2">
    <location>
        <begin position="532"/>
        <end position="550"/>
    </location>
</feature>
<keyword evidence="2" id="KW-0812">Transmembrane</keyword>
<keyword evidence="2" id="KW-0472">Membrane</keyword>
<feature type="transmembrane region" description="Helical" evidence="2">
    <location>
        <begin position="149"/>
        <end position="177"/>
    </location>
</feature>
<evidence type="ECO:0000313" key="3">
    <source>
        <dbReference type="EMBL" id="SPF68220.1"/>
    </source>
</evidence>
<feature type="transmembrane region" description="Helical" evidence="2">
    <location>
        <begin position="222"/>
        <end position="238"/>
    </location>
</feature>
<gene>
    <name evidence="3" type="ORF">PROPJV5_1163</name>
</gene>
<feature type="transmembrane region" description="Helical" evidence="2">
    <location>
        <begin position="325"/>
        <end position="350"/>
    </location>
</feature>
<evidence type="ECO:0000313" key="4">
    <source>
        <dbReference type="Proteomes" id="UP000265962"/>
    </source>
</evidence>
<evidence type="ECO:0000256" key="1">
    <source>
        <dbReference type="SAM" id="MobiDB-lite"/>
    </source>
</evidence>
<protein>
    <recommendedName>
        <fullName evidence="5">ABC-2 type transport system permease protein</fullName>
    </recommendedName>
</protein>
<dbReference type="RefSeq" id="WP_239018411.1">
    <property type="nucleotide sequence ID" value="NZ_OMOH01000004.1"/>
</dbReference>
<feature type="transmembrane region" description="Helical" evidence="2">
    <location>
        <begin position="456"/>
        <end position="480"/>
    </location>
</feature>
<organism evidence="3 4">
    <name type="scientific">Propionibacterium ruminifibrarum</name>
    <dbReference type="NCBI Taxonomy" id="1962131"/>
    <lineage>
        <taxon>Bacteria</taxon>
        <taxon>Bacillati</taxon>
        <taxon>Actinomycetota</taxon>
        <taxon>Actinomycetes</taxon>
        <taxon>Propionibacteriales</taxon>
        <taxon>Propionibacteriaceae</taxon>
        <taxon>Propionibacterium</taxon>
    </lineage>
</organism>
<evidence type="ECO:0000256" key="2">
    <source>
        <dbReference type="SAM" id="Phobius"/>
    </source>
</evidence>
<feature type="region of interest" description="Disordered" evidence="1">
    <location>
        <begin position="1"/>
        <end position="29"/>
    </location>
</feature>
<keyword evidence="4" id="KW-1185">Reference proteome</keyword>
<feature type="transmembrane region" description="Helical" evidence="2">
    <location>
        <begin position="47"/>
        <end position="65"/>
    </location>
</feature>
<feature type="transmembrane region" description="Helical" evidence="2">
    <location>
        <begin position="370"/>
        <end position="388"/>
    </location>
</feature>
<feature type="transmembrane region" description="Helical" evidence="2">
    <location>
        <begin position="266"/>
        <end position="288"/>
    </location>
</feature>
<evidence type="ECO:0008006" key="5">
    <source>
        <dbReference type="Google" id="ProtNLM"/>
    </source>
</evidence>
<accession>A0A375I0Q8</accession>
<feature type="transmembrane region" description="Helical" evidence="2">
    <location>
        <begin position="487"/>
        <end position="505"/>
    </location>
</feature>
<name>A0A375I0Q8_9ACTN</name>
<dbReference type="AlphaFoldDB" id="A0A375I0Q8"/>
<feature type="compositionally biased region" description="Low complexity" evidence="1">
    <location>
        <begin position="17"/>
        <end position="29"/>
    </location>
</feature>
<feature type="transmembrane region" description="Helical" evidence="2">
    <location>
        <begin position="110"/>
        <end position="129"/>
    </location>
</feature>